<dbReference type="InterPro" id="IPR018357">
    <property type="entry name" value="Hexapep_transf_CS"/>
</dbReference>
<reference evidence="5 6" key="1">
    <citation type="submission" date="2020-08" db="EMBL/GenBank/DDBJ databases">
        <title>Genomic Encyclopedia of Type Strains, Phase III (KMG-III): the genomes of soil and plant-associated and newly described type strains.</title>
        <authorList>
            <person name="Whitman W."/>
        </authorList>
    </citation>
    <scope>NUCLEOTIDE SEQUENCE [LARGE SCALE GENOMIC DNA]</scope>
    <source>
        <strain evidence="5 6">CECT 8571</strain>
    </source>
</reference>
<dbReference type="RefSeq" id="WP_183907579.1">
    <property type="nucleotide sequence ID" value="NZ_JACHXZ010000001.1"/>
</dbReference>
<dbReference type="GO" id="GO:0008374">
    <property type="term" value="F:O-acyltransferase activity"/>
    <property type="evidence" value="ECO:0007669"/>
    <property type="project" value="TreeGrafter"/>
</dbReference>
<dbReference type="Proteomes" id="UP000559987">
    <property type="component" value="Unassembled WGS sequence"/>
</dbReference>
<name>A0A839UGW8_9GAMM</name>
<dbReference type="PROSITE" id="PS00101">
    <property type="entry name" value="HEXAPEP_TRANSFERASES"/>
    <property type="match status" value="1"/>
</dbReference>
<evidence type="ECO:0000256" key="1">
    <source>
        <dbReference type="ARBA" id="ARBA00007274"/>
    </source>
</evidence>
<comment type="similarity">
    <text evidence="1">Belongs to the transferase hexapeptide repeat family.</text>
</comment>
<protein>
    <submittedName>
        <fullName evidence="5">Acetyltransferase-like isoleucine patch superfamily enzyme</fullName>
    </submittedName>
</protein>
<comment type="caution">
    <text evidence="5">The sequence shown here is derived from an EMBL/GenBank/DDBJ whole genome shotgun (WGS) entry which is preliminary data.</text>
</comment>
<evidence type="ECO:0000313" key="5">
    <source>
        <dbReference type="EMBL" id="MBB3167122.1"/>
    </source>
</evidence>
<dbReference type="Pfam" id="PF00132">
    <property type="entry name" value="Hexapep"/>
    <property type="match status" value="1"/>
</dbReference>
<dbReference type="Gene3D" id="2.160.10.10">
    <property type="entry name" value="Hexapeptide repeat proteins"/>
    <property type="match status" value="1"/>
</dbReference>
<dbReference type="InterPro" id="IPR011004">
    <property type="entry name" value="Trimer_LpxA-like_sf"/>
</dbReference>
<dbReference type="SUPFAM" id="SSF51161">
    <property type="entry name" value="Trimeric LpxA-like enzymes"/>
    <property type="match status" value="1"/>
</dbReference>
<dbReference type="InterPro" id="IPR001451">
    <property type="entry name" value="Hexapep"/>
</dbReference>
<dbReference type="InterPro" id="IPR051159">
    <property type="entry name" value="Hexapeptide_acetyltransf"/>
</dbReference>
<keyword evidence="4" id="KW-0012">Acyltransferase</keyword>
<dbReference type="AlphaFoldDB" id="A0A839UGW8"/>
<evidence type="ECO:0000256" key="2">
    <source>
        <dbReference type="ARBA" id="ARBA00022679"/>
    </source>
</evidence>
<gene>
    <name evidence="5" type="ORF">FHS30_000298</name>
</gene>
<proteinExistence type="inferred from homology"/>
<accession>A0A839UGW8</accession>
<organism evidence="5 6">
    <name type="scientific">Simiduia aestuariiviva</name>
    <dbReference type="NCBI Taxonomy" id="1510459"/>
    <lineage>
        <taxon>Bacteria</taxon>
        <taxon>Pseudomonadati</taxon>
        <taxon>Pseudomonadota</taxon>
        <taxon>Gammaproteobacteria</taxon>
        <taxon>Cellvibrionales</taxon>
        <taxon>Cellvibrionaceae</taxon>
        <taxon>Simiduia</taxon>
    </lineage>
</organism>
<dbReference type="EMBL" id="JACHXZ010000001">
    <property type="protein sequence ID" value="MBB3167122.1"/>
    <property type="molecule type" value="Genomic_DNA"/>
</dbReference>
<dbReference type="Pfam" id="PF14602">
    <property type="entry name" value="Hexapep_2"/>
    <property type="match status" value="1"/>
</dbReference>
<evidence type="ECO:0000313" key="6">
    <source>
        <dbReference type="Proteomes" id="UP000559987"/>
    </source>
</evidence>
<evidence type="ECO:0000256" key="4">
    <source>
        <dbReference type="ARBA" id="ARBA00023315"/>
    </source>
</evidence>
<keyword evidence="6" id="KW-1185">Reference proteome</keyword>
<dbReference type="CDD" id="cd04647">
    <property type="entry name" value="LbH_MAT_like"/>
    <property type="match status" value="1"/>
</dbReference>
<keyword evidence="2 5" id="KW-0808">Transferase</keyword>
<dbReference type="PANTHER" id="PTHR23416">
    <property type="entry name" value="SIALIC ACID SYNTHASE-RELATED"/>
    <property type="match status" value="1"/>
</dbReference>
<dbReference type="PANTHER" id="PTHR23416:SF23">
    <property type="entry name" value="ACETYLTRANSFERASE C18B11.09C-RELATED"/>
    <property type="match status" value="1"/>
</dbReference>
<sequence>MRKNNRPYALKWLSNQFNRFYTRRFLRPQFDRCGRGLQVVAPWTVSVFGAGIHLGSCAHIISARHNPVQLTCWSGKQSQGAIYIGDNVLISPGVRIASNVGIHIGDNSMLAANVYISDSDWHGLYNRTRPFRCSHPITLGNNVWVGDSAIVCKGVTIGDNSVVGAGSVVTKDVPANTVVAGNPAKVVKTLNPKRKMLTRASLFQNPEHYYRNQDQLDKYVMAGNGWWNWLRSVFFPSRHD</sequence>
<evidence type="ECO:0000256" key="3">
    <source>
        <dbReference type="ARBA" id="ARBA00022737"/>
    </source>
</evidence>
<keyword evidence="3" id="KW-0677">Repeat</keyword>